<protein>
    <submittedName>
        <fullName evidence="1">Uncharacterized protein</fullName>
    </submittedName>
</protein>
<accession>A0A222VW36</accession>
<dbReference type="STRING" id="530584.SAMN05421630_11143"/>
<dbReference type="KEGG" id="pmad:BAY61_26915"/>
<reference evidence="1 2" key="1">
    <citation type="submission" date="2016-10" db="EMBL/GenBank/DDBJ databases">
        <authorList>
            <person name="de Groot N.N."/>
        </authorList>
    </citation>
    <scope>NUCLEOTIDE SEQUENCE [LARGE SCALE GENOMIC DNA]</scope>
    <source>
        <strain evidence="1 2">CGMCC 4.5506</strain>
    </source>
</reference>
<organism evidence="1 2">
    <name type="scientific">Prauserella marina</name>
    <dbReference type="NCBI Taxonomy" id="530584"/>
    <lineage>
        <taxon>Bacteria</taxon>
        <taxon>Bacillati</taxon>
        <taxon>Actinomycetota</taxon>
        <taxon>Actinomycetes</taxon>
        <taxon>Pseudonocardiales</taxon>
        <taxon>Pseudonocardiaceae</taxon>
        <taxon>Prauserella</taxon>
    </lineage>
</organism>
<proteinExistence type="predicted"/>
<keyword evidence="2" id="KW-1185">Reference proteome</keyword>
<dbReference type="RefSeq" id="WP_091809105.1">
    <property type="nucleotide sequence ID" value="NZ_CP016353.1"/>
</dbReference>
<dbReference type="Proteomes" id="UP000199494">
    <property type="component" value="Unassembled WGS sequence"/>
</dbReference>
<dbReference type="OrthoDB" id="4549522at2"/>
<gene>
    <name evidence="1" type="ORF">SAMN05421630_11143</name>
</gene>
<dbReference type="EMBL" id="FMZE01000011">
    <property type="protein sequence ID" value="SDD67461.1"/>
    <property type="molecule type" value="Genomic_DNA"/>
</dbReference>
<dbReference type="AlphaFoldDB" id="A0A222VW36"/>
<name>A0A222VW36_9PSEU</name>
<evidence type="ECO:0000313" key="1">
    <source>
        <dbReference type="EMBL" id="SDD67461.1"/>
    </source>
</evidence>
<sequence length="320" mass="35295">MNPDPFDHPGLRELKRSRWEEYKARRLARKARRRQVAIWGQPQRRFRHARTVGVVVALAAIVAGGAYALDQYRDTRPPGSYADLAVSAVDETKPFVNTPAQDWADAADGIVLPKAVAVGGFSAEQVERALADVKAVLVASRLERAMLEKGDYEPFLKLLAPETRGWLRKEFKKDIWPSSVATRVAEGSRLLPLPAKVKGSIVVAAGERAGELRVRTNYVFAYAFAGDGSDRIAVPLDIVAMQRVDVSFIVYEVGSGRNDGIYYERFAGFDYSMSCSASKKGLLAPSYLEPRAMGVPAEEGPREYFDPERAVEIEDGCADV</sequence>
<evidence type="ECO:0000313" key="2">
    <source>
        <dbReference type="Proteomes" id="UP000199494"/>
    </source>
</evidence>